<evidence type="ECO:0000313" key="2">
    <source>
        <dbReference type="EMBL" id="GAB1312040.1"/>
    </source>
</evidence>
<organism evidence="2 3">
    <name type="scientific">Madurella fahalii</name>
    <dbReference type="NCBI Taxonomy" id="1157608"/>
    <lineage>
        <taxon>Eukaryota</taxon>
        <taxon>Fungi</taxon>
        <taxon>Dikarya</taxon>
        <taxon>Ascomycota</taxon>
        <taxon>Pezizomycotina</taxon>
        <taxon>Sordariomycetes</taxon>
        <taxon>Sordariomycetidae</taxon>
        <taxon>Sordariales</taxon>
        <taxon>Sordariales incertae sedis</taxon>
        <taxon>Madurella</taxon>
    </lineage>
</organism>
<sequence>MTSVKTDQKTPNSSSKNNNKVNNEEKLDCQVCDKPLLWGGASHCSDCGYHHRRDICWWCNPEKAPDSWLKKKEALTRKAAKKSTTAPLHQQSGIAHPSITDDLRSILKKGKKPANPLSITNHDDDGDDGDDSDDGYNAIAMTNIPVQPHFRGGPRRRF</sequence>
<reference evidence="2 3" key="1">
    <citation type="submission" date="2024-09" db="EMBL/GenBank/DDBJ databases">
        <title>Itraconazole resistance in Madurella fahalii resulting from another homologue of gene encoding cytochrome P450 14-alpha sterol demethylase (CYP51).</title>
        <authorList>
            <person name="Yoshioka I."/>
            <person name="Fahal A.H."/>
            <person name="Kaneko S."/>
            <person name="Yaguchi T."/>
        </authorList>
    </citation>
    <scope>NUCLEOTIDE SEQUENCE [LARGE SCALE GENOMIC DNA]</scope>
    <source>
        <strain evidence="2 3">IFM 68171</strain>
    </source>
</reference>
<dbReference type="GeneID" id="98172995"/>
<feature type="region of interest" description="Disordered" evidence="1">
    <location>
        <begin position="78"/>
        <end position="158"/>
    </location>
</feature>
<feature type="compositionally biased region" description="Polar residues" evidence="1">
    <location>
        <begin position="1"/>
        <end position="11"/>
    </location>
</feature>
<feature type="compositionally biased region" description="Acidic residues" evidence="1">
    <location>
        <begin position="124"/>
        <end position="134"/>
    </location>
</feature>
<comment type="caution">
    <text evidence="2">The sequence shown here is derived from an EMBL/GenBank/DDBJ whole genome shotgun (WGS) entry which is preliminary data.</text>
</comment>
<keyword evidence="3" id="KW-1185">Reference proteome</keyword>
<feature type="compositionally biased region" description="Polar residues" evidence="1">
    <location>
        <begin position="82"/>
        <end position="93"/>
    </location>
</feature>
<feature type="compositionally biased region" description="Low complexity" evidence="1">
    <location>
        <begin position="12"/>
        <end position="21"/>
    </location>
</feature>
<dbReference type="Proteomes" id="UP001628179">
    <property type="component" value="Unassembled WGS sequence"/>
</dbReference>
<name>A0ABQ0G2S2_9PEZI</name>
<feature type="region of interest" description="Disordered" evidence="1">
    <location>
        <begin position="1"/>
        <end position="24"/>
    </location>
</feature>
<dbReference type="EMBL" id="BAAFSV010000001">
    <property type="protein sequence ID" value="GAB1312040.1"/>
    <property type="molecule type" value="Genomic_DNA"/>
</dbReference>
<proteinExistence type="predicted"/>
<dbReference type="RefSeq" id="XP_070913773.1">
    <property type="nucleotide sequence ID" value="XM_071057672.1"/>
</dbReference>
<gene>
    <name evidence="2" type="ORF">MFIFM68171_02250</name>
</gene>
<evidence type="ECO:0000256" key="1">
    <source>
        <dbReference type="SAM" id="MobiDB-lite"/>
    </source>
</evidence>
<evidence type="ECO:0000313" key="3">
    <source>
        <dbReference type="Proteomes" id="UP001628179"/>
    </source>
</evidence>
<protein>
    <submittedName>
        <fullName evidence="2">Uncharacterized protein</fullName>
    </submittedName>
</protein>
<accession>A0ABQ0G2S2</accession>